<reference evidence="1 2" key="1">
    <citation type="journal article" date="2013" name="PLoS ONE">
        <title>Predicting the Proteins of Angomonas deanei, Strigomonas culicis and Their Respective Endosymbionts Reveals New Aspects of the Trypanosomatidae Family.</title>
        <authorList>
            <person name="Motta M.C."/>
            <person name="Martins A.C."/>
            <person name="de Souza S.S."/>
            <person name="Catta-Preta C.M."/>
            <person name="Silva R."/>
            <person name="Klein C.C."/>
            <person name="de Almeida L.G."/>
            <person name="de Lima Cunha O."/>
            <person name="Ciapina L.P."/>
            <person name="Brocchi M."/>
            <person name="Colabardini A.C."/>
            <person name="de Araujo Lima B."/>
            <person name="Machado C.R."/>
            <person name="de Almeida Soares C.M."/>
            <person name="Probst C.M."/>
            <person name="de Menezes C.B."/>
            <person name="Thompson C.E."/>
            <person name="Bartholomeu D.C."/>
            <person name="Gradia D.F."/>
            <person name="Pavoni D.P."/>
            <person name="Grisard E.C."/>
            <person name="Fantinatti-Garboggini F."/>
            <person name="Marchini F.K."/>
            <person name="Rodrigues-Luiz G.F."/>
            <person name="Wagner G."/>
            <person name="Goldman G.H."/>
            <person name="Fietto J.L."/>
            <person name="Elias M.C."/>
            <person name="Goldman M.H."/>
            <person name="Sagot M.F."/>
            <person name="Pereira M."/>
            <person name="Stoco P.H."/>
            <person name="de Mendonca-Neto R.P."/>
            <person name="Teixeira S.M."/>
            <person name="Maciel T.E."/>
            <person name="de Oliveira Mendes T.A."/>
            <person name="Urmenyi T.P."/>
            <person name="de Souza W."/>
            <person name="Schenkman S."/>
            <person name="de Vasconcelos A.T."/>
        </authorList>
    </citation>
    <scope>NUCLEOTIDE SEQUENCE [LARGE SCALE GENOMIC DNA]</scope>
</reference>
<dbReference type="AlphaFoldDB" id="S9TZH3"/>
<dbReference type="EMBL" id="ATMH01008371">
    <property type="protein sequence ID" value="EPY22048.1"/>
    <property type="molecule type" value="Genomic_DNA"/>
</dbReference>
<proteinExistence type="predicted"/>
<dbReference type="Proteomes" id="UP000015354">
    <property type="component" value="Unassembled WGS sequence"/>
</dbReference>
<name>S9TZH3_9TRYP</name>
<protein>
    <submittedName>
        <fullName evidence="1">Uncharacterized protein</fullName>
    </submittedName>
</protein>
<organism evidence="1 2">
    <name type="scientific">Strigomonas culicis</name>
    <dbReference type="NCBI Taxonomy" id="28005"/>
    <lineage>
        <taxon>Eukaryota</taxon>
        <taxon>Discoba</taxon>
        <taxon>Euglenozoa</taxon>
        <taxon>Kinetoplastea</taxon>
        <taxon>Metakinetoplastina</taxon>
        <taxon>Trypanosomatida</taxon>
        <taxon>Trypanosomatidae</taxon>
        <taxon>Strigomonadinae</taxon>
        <taxon>Strigomonas</taxon>
    </lineage>
</organism>
<comment type="caution">
    <text evidence="1">The sequence shown here is derived from an EMBL/GenBank/DDBJ whole genome shotgun (WGS) entry which is preliminary data.</text>
</comment>
<gene>
    <name evidence="1" type="ORF">STCU_08371</name>
</gene>
<accession>S9TZH3</accession>
<keyword evidence="2" id="KW-1185">Reference proteome</keyword>
<dbReference type="OrthoDB" id="272317at2759"/>
<sequence length="334" mass="36397">MPPLYNRCRMVLTPMNFMNSRQAAERQTREVLRRTMDRFWFPFTSSSVYQSYNRCGANVDLVTGSDNIAAYRFKENFDTIRASDPHFTCQLNGALGGAKLMEDFFITLLCGFDIVNVNIGNSNTNHSNGGGAGNGFSSSARGSLHPLTDLCLVKGSFTIAHTRPFLGWNPQYDFYSTQEAAGGRLGAPDAASANPLSDCFTDYSKPPLPDVVPAAPAAPQQAPLITVPFTAHVEAGMASKRISHLVFRTPLLDYMTNAQNPTAAMLANAGGAAHNVEYLAQCPPEVQACLRNPEAVRMLVALRRAQVKSSMLKAHTLLSATHRESTWARAMGLM</sequence>
<evidence type="ECO:0000313" key="2">
    <source>
        <dbReference type="Proteomes" id="UP000015354"/>
    </source>
</evidence>
<evidence type="ECO:0000313" key="1">
    <source>
        <dbReference type="EMBL" id="EPY22048.1"/>
    </source>
</evidence>